<gene>
    <name evidence="7" type="ORF">GA0070215_11755</name>
</gene>
<dbReference type="RefSeq" id="WP_091048143.1">
    <property type="nucleotide sequence ID" value="NZ_FMCV01000017.1"/>
</dbReference>
<evidence type="ECO:0000313" key="8">
    <source>
        <dbReference type="Proteomes" id="UP000198551"/>
    </source>
</evidence>
<evidence type="ECO:0000259" key="6">
    <source>
        <dbReference type="Pfam" id="PF00294"/>
    </source>
</evidence>
<dbReference type="GO" id="GO:0008865">
    <property type="term" value="F:fructokinase activity"/>
    <property type="evidence" value="ECO:0007669"/>
    <property type="project" value="UniProtKB-ARBA"/>
</dbReference>
<keyword evidence="2" id="KW-0808">Transferase</keyword>
<accession>A0A1C4ZFQ1</accession>
<dbReference type="PROSITE" id="PS00583">
    <property type="entry name" value="PFKB_KINASES_1"/>
    <property type="match status" value="1"/>
</dbReference>
<evidence type="ECO:0000256" key="3">
    <source>
        <dbReference type="ARBA" id="ARBA00022741"/>
    </source>
</evidence>
<keyword evidence="4 7" id="KW-0418">Kinase</keyword>
<name>A0A1C4ZFQ1_9ACTN</name>
<protein>
    <submittedName>
        <fullName evidence="7">Fructokinase</fullName>
    </submittedName>
</protein>
<feature type="domain" description="Carbohydrate kinase PfkB" evidence="6">
    <location>
        <begin position="3"/>
        <end position="301"/>
    </location>
</feature>
<organism evidence="7 8">
    <name type="scientific">Micromonospora marina</name>
    <dbReference type="NCBI Taxonomy" id="307120"/>
    <lineage>
        <taxon>Bacteria</taxon>
        <taxon>Bacillati</taxon>
        <taxon>Actinomycetota</taxon>
        <taxon>Actinomycetes</taxon>
        <taxon>Micromonosporales</taxon>
        <taxon>Micromonosporaceae</taxon>
        <taxon>Micromonospora</taxon>
    </lineage>
</organism>
<dbReference type="GO" id="GO:0005524">
    <property type="term" value="F:ATP binding"/>
    <property type="evidence" value="ECO:0007669"/>
    <property type="project" value="UniProtKB-KW"/>
</dbReference>
<comment type="similarity">
    <text evidence="1">Belongs to the carbohydrate kinase PfkB family.</text>
</comment>
<dbReference type="PANTHER" id="PTHR43085">
    <property type="entry name" value="HEXOKINASE FAMILY MEMBER"/>
    <property type="match status" value="1"/>
</dbReference>
<keyword evidence="8" id="KW-1185">Reference proteome</keyword>
<dbReference type="Gene3D" id="3.40.1190.20">
    <property type="match status" value="1"/>
</dbReference>
<evidence type="ECO:0000313" key="7">
    <source>
        <dbReference type="EMBL" id="SCF31823.1"/>
    </source>
</evidence>
<dbReference type="InterPro" id="IPR029056">
    <property type="entry name" value="Ribokinase-like"/>
</dbReference>
<evidence type="ECO:0000256" key="5">
    <source>
        <dbReference type="ARBA" id="ARBA00022840"/>
    </source>
</evidence>
<dbReference type="Proteomes" id="UP000198551">
    <property type="component" value="Unassembled WGS sequence"/>
</dbReference>
<dbReference type="CDD" id="cd01167">
    <property type="entry name" value="bac_FRK"/>
    <property type="match status" value="1"/>
</dbReference>
<dbReference type="InterPro" id="IPR050306">
    <property type="entry name" value="PfkB_Carbo_kinase"/>
</dbReference>
<evidence type="ECO:0000256" key="2">
    <source>
        <dbReference type="ARBA" id="ARBA00022679"/>
    </source>
</evidence>
<dbReference type="GO" id="GO:0006000">
    <property type="term" value="P:fructose metabolic process"/>
    <property type="evidence" value="ECO:0007669"/>
    <property type="project" value="UniProtKB-ARBA"/>
</dbReference>
<dbReference type="InterPro" id="IPR011611">
    <property type="entry name" value="PfkB_dom"/>
</dbReference>
<dbReference type="PANTHER" id="PTHR43085:SF1">
    <property type="entry name" value="PSEUDOURIDINE KINASE-RELATED"/>
    <property type="match status" value="1"/>
</dbReference>
<dbReference type="InterPro" id="IPR002173">
    <property type="entry name" value="Carboh/pur_kinase_PfkB_CS"/>
</dbReference>
<evidence type="ECO:0000256" key="1">
    <source>
        <dbReference type="ARBA" id="ARBA00010688"/>
    </source>
</evidence>
<evidence type="ECO:0000256" key="4">
    <source>
        <dbReference type="ARBA" id="ARBA00022777"/>
    </source>
</evidence>
<reference evidence="8" key="1">
    <citation type="submission" date="2016-06" db="EMBL/GenBank/DDBJ databases">
        <authorList>
            <person name="Varghese N."/>
        </authorList>
    </citation>
    <scope>NUCLEOTIDE SEQUENCE [LARGE SCALE GENOMIC DNA]</scope>
    <source>
        <strain evidence="8">DSM 45555</strain>
    </source>
</reference>
<keyword evidence="3" id="KW-0547">Nucleotide-binding</keyword>
<dbReference type="EMBL" id="FMCV01000017">
    <property type="protein sequence ID" value="SCF31823.1"/>
    <property type="molecule type" value="Genomic_DNA"/>
</dbReference>
<dbReference type="Pfam" id="PF00294">
    <property type="entry name" value="PfkB"/>
    <property type="match status" value="1"/>
</dbReference>
<proteinExistence type="inferred from homology"/>
<dbReference type="SUPFAM" id="SSF53613">
    <property type="entry name" value="Ribokinase-like"/>
    <property type="match status" value="1"/>
</dbReference>
<sequence length="326" mass="32907">MGYAVVLGEALVDLLDAEHDGEPVYRQAIGGGPLNVAVATARLGGDARFVGSLGDDALAGRIRAFLTGAGVDVSGTVTVPAPTALAVATFAGPEPDFRFYGEPRSYALLGPDDLDVALVEGADVLYCGSIVLLDPPVLAAARRAWSIAGALRVFDPNVRPRLLTAPGALDGLRAVVAEFAAAAHLVKLSAADARLLYPDEPVEGVAAYLRELGASTVVVTLGADGALVAAADDVVRVPAPKVDAVDATGAGDSVMGALIAELLAAGEPTDPAGWQERVAFALRVAAVVCESPGGATAMPTRTAVETRFAGKEGPLLNASGRAGAPL</sequence>
<dbReference type="InterPro" id="IPR002139">
    <property type="entry name" value="Ribo/fructo_kinase"/>
</dbReference>
<dbReference type="AlphaFoldDB" id="A0A1C4ZFQ1"/>
<dbReference type="PRINTS" id="PR00990">
    <property type="entry name" value="RIBOKINASE"/>
</dbReference>
<keyword evidence="5" id="KW-0067">ATP-binding</keyword>